<evidence type="ECO:0000313" key="2">
    <source>
        <dbReference type="EMBL" id="KAG9193343.1"/>
    </source>
</evidence>
<dbReference type="InterPro" id="IPR029062">
    <property type="entry name" value="Class_I_gatase-like"/>
</dbReference>
<dbReference type="EMBL" id="JAANER010000002">
    <property type="protein sequence ID" value="KAG9193343.1"/>
    <property type="molecule type" value="Genomic_DNA"/>
</dbReference>
<protein>
    <recommendedName>
        <fullName evidence="1">DJ-1/PfpI domain-containing protein</fullName>
    </recommendedName>
</protein>
<dbReference type="PANTHER" id="PTHR43130">
    <property type="entry name" value="ARAC-FAMILY TRANSCRIPTIONAL REGULATOR"/>
    <property type="match status" value="1"/>
</dbReference>
<dbReference type="Proteomes" id="UP001199106">
    <property type="component" value="Unassembled WGS sequence"/>
</dbReference>
<dbReference type="InterPro" id="IPR002818">
    <property type="entry name" value="DJ-1/PfpI"/>
</dbReference>
<dbReference type="PANTHER" id="PTHR43130:SF3">
    <property type="entry name" value="HTH-TYPE TRANSCRIPTIONAL REGULATOR RV1931C"/>
    <property type="match status" value="1"/>
</dbReference>
<evidence type="ECO:0000313" key="3">
    <source>
        <dbReference type="Proteomes" id="UP001199106"/>
    </source>
</evidence>
<feature type="domain" description="DJ-1/PfpI" evidence="1">
    <location>
        <begin position="5"/>
        <end position="159"/>
    </location>
</feature>
<dbReference type="SUPFAM" id="SSF52317">
    <property type="entry name" value="Class I glutamine amidotransferase-like"/>
    <property type="match status" value="1"/>
</dbReference>
<organism evidence="2 3">
    <name type="scientific">Alternaria panax</name>
    <dbReference type="NCBI Taxonomy" id="48097"/>
    <lineage>
        <taxon>Eukaryota</taxon>
        <taxon>Fungi</taxon>
        <taxon>Dikarya</taxon>
        <taxon>Ascomycota</taxon>
        <taxon>Pezizomycotina</taxon>
        <taxon>Dothideomycetes</taxon>
        <taxon>Pleosporomycetidae</taxon>
        <taxon>Pleosporales</taxon>
        <taxon>Pleosporineae</taxon>
        <taxon>Pleosporaceae</taxon>
        <taxon>Alternaria</taxon>
        <taxon>Alternaria sect. Panax</taxon>
    </lineage>
</organism>
<dbReference type="InterPro" id="IPR052158">
    <property type="entry name" value="INH-QAR"/>
</dbReference>
<sequence>MSQFKVAIYIYKDADLLDFSGPAEIYSHHHDIDATGPAPFLVTSFAHTNPVTSASSAMVYIPNTTFAEISTHIEEYDILVIPGAHDETIKRFISSKEGKELGELIRKFVTLKPREETGKRFLQSVCTGGLILAASGVLAGRTVTTHHMSLDLQKQFADEAAGGDSKVTVVRQRWSDAGTTEAGVRIVTAGGVSSGIDTSLWIVEQCYGQKAAEMVSEISEFDMRSAAWGTVSE</sequence>
<dbReference type="Pfam" id="PF01965">
    <property type="entry name" value="DJ-1_PfpI"/>
    <property type="match status" value="1"/>
</dbReference>
<name>A0AAD4NSM7_9PLEO</name>
<evidence type="ECO:0000259" key="1">
    <source>
        <dbReference type="Pfam" id="PF01965"/>
    </source>
</evidence>
<reference evidence="2" key="1">
    <citation type="submission" date="2021-07" db="EMBL/GenBank/DDBJ databases">
        <title>Genome Resource of American Ginseng Black Spot Pathogen Alternaria panax.</title>
        <authorList>
            <person name="Qiu C."/>
            <person name="Wang W."/>
            <person name="Liu Z."/>
        </authorList>
    </citation>
    <scope>NUCLEOTIDE SEQUENCE</scope>
    <source>
        <strain evidence="2">BNCC115425</strain>
    </source>
</reference>
<dbReference type="Gene3D" id="3.40.50.880">
    <property type="match status" value="1"/>
</dbReference>
<comment type="caution">
    <text evidence="2">The sequence shown here is derived from an EMBL/GenBank/DDBJ whole genome shotgun (WGS) entry which is preliminary data.</text>
</comment>
<gene>
    <name evidence="2" type="ORF">G6011_03378</name>
</gene>
<accession>A0AAD4NSM7</accession>
<dbReference type="AlphaFoldDB" id="A0AAD4NSM7"/>
<proteinExistence type="predicted"/>
<keyword evidence="3" id="KW-1185">Reference proteome</keyword>